<dbReference type="GO" id="GO:0030420">
    <property type="term" value="P:establishment of competence for transformation"/>
    <property type="evidence" value="ECO:0007669"/>
    <property type="project" value="InterPro"/>
</dbReference>
<dbReference type="NCBIfam" id="NF040982">
    <property type="entry name" value="ComGD"/>
    <property type="match status" value="1"/>
</dbReference>
<organism evidence="2 3">
    <name type="scientific">Staphylococcus arlettae</name>
    <dbReference type="NCBI Taxonomy" id="29378"/>
    <lineage>
        <taxon>Bacteria</taxon>
        <taxon>Bacillati</taxon>
        <taxon>Bacillota</taxon>
        <taxon>Bacilli</taxon>
        <taxon>Bacillales</taxon>
        <taxon>Staphylococcaceae</taxon>
        <taxon>Staphylococcus</taxon>
    </lineage>
</organism>
<dbReference type="STRING" id="1212545.SARL_05083"/>
<keyword evidence="1" id="KW-1133">Transmembrane helix</keyword>
<dbReference type="AlphaFoldDB" id="A0A380CEL9"/>
<dbReference type="RefSeq" id="WP_259339092.1">
    <property type="nucleotide sequence ID" value="NZ_JAIEWU010000001.1"/>
</dbReference>
<reference evidence="2 3" key="1">
    <citation type="submission" date="2018-06" db="EMBL/GenBank/DDBJ databases">
        <authorList>
            <consortium name="Pathogen Informatics"/>
            <person name="Doyle S."/>
        </authorList>
    </citation>
    <scope>NUCLEOTIDE SEQUENCE [LARGE SCALE GENOMIC DNA]</scope>
    <source>
        <strain evidence="2 3">NCTC12413</strain>
    </source>
</reference>
<name>A0A380CEL9_9STAP</name>
<dbReference type="EMBL" id="UGZE01000001">
    <property type="protein sequence ID" value="SUJ18972.1"/>
    <property type="molecule type" value="Genomic_DNA"/>
</dbReference>
<evidence type="ECO:0000313" key="2">
    <source>
        <dbReference type="EMBL" id="SUJ18972.1"/>
    </source>
</evidence>
<feature type="transmembrane region" description="Helical" evidence="1">
    <location>
        <begin position="6"/>
        <end position="29"/>
    </location>
</feature>
<evidence type="ECO:0000256" key="1">
    <source>
        <dbReference type="SAM" id="Phobius"/>
    </source>
</evidence>
<dbReference type="Proteomes" id="UP000254956">
    <property type="component" value="Unassembled WGS sequence"/>
</dbReference>
<protein>
    <submittedName>
        <fullName evidence="2">Competence protein</fullName>
    </submittedName>
</protein>
<proteinExistence type="predicted"/>
<accession>A0A380CEL9</accession>
<sequence>MVKLLLARHAFTYIEMLFVLSIIAIILYMQMKFLHDTHSVYTRDNQIQQLILKFYYFKSKAIKENQSITMFFKPYNQEISMMDMQNTSYQPILITNGFIHPKTNLKHLTFDKHGNTHQFGSLYIKLQQQLFRIIFNIEKGTIRYEKVKE</sequence>
<keyword evidence="1" id="KW-0472">Membrane</keyword>
<gene>
    <name evidence="2" type="ORF">NCTC12413_01389</name>
</gene>
<dbReference type="InterPro" id="IPR016785">
    <property type="entry name" value="ComGD"/>
</dbReference>
<dbReference type="PIRSF" id="PIRSF021292">
    <property type="entry name" value="Competence_ComGD"/>
    <property type="match status" value="1"/>
</dbReference>
<keyword evidence="1" id="KW-0812">Transmembrane</keyword>
<evidence type="ECO:0000313" key="3">
    <source>
        <dbReference type="Proteomes" id="UP000254956"/>
    </source>
</evidence>